<comment type="caution">
    <text evidence="1">The sequence shown here is derived from an EMBL/GenBank/DDBJ whole genome shotgun (WGS) entry which is preliminary data.</text>
</comment>
<organism evidence="1 2">
    <name type="scientific">Corchorus capsularis</name>
    <name type="common">Jute</name>
    <dbReference type="NCBI Taxonomy" id="210143"/>
    <lineage>
        <taxon>Eukaryota</taxon>
        <taxon>Viridiplantae</taxon>
        <taxon>Streptophyta</taxon>
        <taxon>Embryophyta</taxon>
        <taxon>Tracheophyta</taxon>
        <taxon>Spermatophyta</taxon>
        <taxon>Magnoliopsida</taxon>
        <taxon>eudicotyledons</taxon>
        <taxon>Gunneridae</taxon>
        <taxon>Pentapetalae</taxon>
        <taxon>rosids</taxon>
        <taxon>malvids</taxon>
        <taxon>Malvales</taxon>
        <taxon>Malvaceae</taxon>
        <taxon>Grewioideae</taxon>
        <taxon>Apeibeae</taxon>
        <taxon>Corchorus</taxon>
    </lineage>
</organism>
<name>A0A1R3HZC7_COCAP</name>
<accession>A0A1R3HZC7</accession>
<dbReference type="AlphaFoldDB" id="A0A1R3HZC7"/>
<evidence type="ECO:0000313" key="2">
    <source>
        <dbReference type="Proteomes" id="UP000188268"/>
    </source>
</evidence>
<dbReference type="Gramene" id="OMO75695">
    <property type="protein sequence ID" value="OMO75695"/>
    <property type="gene ID" value="CCACVL1_16077"/>
</dbReference>
<gene>
    <name evidence="1" type="ORF">CCACVL1_16077</name>
</gene>
<proteinExistence type="predicted"/>
<reference evidence="1 2" key="1">
    <citation type="submission" date="2013-09" db="EMBL/GenBank/DDBJ databases">
        <title>Corchorus capsularis genome sequencing.</title>
        <authorList>
            <person name="Alam M."/>
            <person name="Haque M.S."/>
            <person name="Islam M.S."/>
            <person name="Emdad E.M."/>
            <person name="Islam M.M."/>
            <person name="Ahmed B."/>
            <person name="Halim A."/>
            <person name="Hossen Q.M.M."/>
            <person name="Hossain M.Z."/>
            <person name="Ahmed R."/>
            <person name="Khan M.M."/>
            <person name="Islam R."/>
            <person name="Rashid M.M."/>
            <person name="Khan S.A."/>
            <person name="Rahman M.S."/>
            <person name="Alam M."/>
        </authorList>
    </citation>
    <scope>NUCLEOTIDE SEQUENCE [LARGE SCALE GENOMIC DNA]</scope>
    <source>
        <strain evidence="2">cv. CVL-1</strain>
        <tissue evidence="1">Whole seedling</tissue>
    </source>
</reference>
<dbReference type="Proteomes" id="UP000188268">
    <property type="component" value="Unassembled WGS sequence"/>
</dbReference>
<sequence length="113" mass="12723">MRGSEKPVHLDFGNSPSVLKEQLKAYHQYWKAKFVVVGATESEFRAGGGNEAAYQYYICSSEAKLCSGENGFKAVNCHPDDRAFSLRKGGKLAFFYQKAFEYGFRLLAHPFII</sequence>
<dbReference type="EMBL" id="AWWV01010992">
    <property type="protein sequence ID" value="OMO75695.1"/>
    <property type="molecule type" value="Genomic_DNA"/>
</dbReference>
<protein>
    <submittedName>
        <fullName evidence="1">Uncharacterized protein</fullName>
    </submittedName>
</protein>
<evidence type="ECO:0000313" key="1">
    <source>
        <dbReference type="EMBL" id="OMO75695.1"/>
    </source>
</evidence>
<keyword evidence="2" id="KW-1185">Reference proteome</keyword>